<evidence type="ECO:0000313" key="2">
    <source>
        <dbReference type="Proteomes" id="UP000825935"/>
    </source>
</evidence>
<gene>
    <name evidence="1" type="ORF">KP509_12G010700</name>
</gene>
<reference evidence="1" key="1">
    <citation type="submission" date="2021-08" db="EMBL/GenBank/DDBJ databases">
        <title>WGS assembly of Ceratopteris richardii.</title>
        <authorList>
            <person name="Marchant D.B."/>
            <person name="Chen G."/>
            <person name="Jenkins J."/>
            <person name="Shu S."/>
            <person name="Leebens-Mack J."/>
            <person name="Grimwood J."/>
            <person name="Schmutz J."/>
            <person name="Soltis P."/>
            <person name="Soltis D."/>
            <person name="Chen Z.-H."/>
        </authorList>
    </citation>
    <scope>NUCLEOTIDE SEQUENCE</scope>
    <source>
        <strain evidence="1">Whitten #5841</strain>
        <tissue evidence="1">Leaf</tissue>
    </source>
</reference>
<dbReference type="Proteomes" id="UP000825935">
    <property type="component" value="Chromosome 12"/>
</dbReference>
<accession>A0A8T2TL78</accession>
<name>A0A8T2TL78_CERRI</name>
<organism evidence="1 2">
    <name type="scientific">Ceratopteris richardii</name>
    <name type="common">Triangle waterfern</name>
    <dbReference type="NCBI Taxonomy" id="49495"/>
    <lineage>
        <taxon>Eukaryota</taxon>
        <taxon>Viridiplantae</taxon>
        <taxon>Streptophyta</taxon>
        <taxon>Embryophyta</taxon>
        <taxon>Tracheophyta</taxon>
        <taxon>Polypodiopsida</taxon>
        <taxon>Polypodiidae</taxon>
        <taxon>Polypodiales</taxon>
        <taxon>Pteridineae</taxon>
        <taxon>Pteridaceae</taxon>
        <taxon>Parkerioideae</taxon>
        <taxon>Ceratopteris</taxon>
    </lineage>
</organism>
<dbReference type="AlphaFoldDB" id="A0A8T2TL78"/>
<comment type="caution">
    <text evidence="1">The sequence shown here is derived from an EMBL/GenBank/DDBJ whole genome shotgun (WGS) entry which is preliminary data.</text>
</comment>
<protein>
    <submittedName>
        <fullName evidence="1">Uncharacterized protein</fullName>
    </submittedName>
</protein>
<keyword evidence="2" id="KW-1185">Reference proteome</keyword>
<evidence type="ECO:0000313" key="1">
    <source>
        <dbReference type="EMBL" id="KAH7422486.1"/>
    </source>
</evidence>
<sequence>MVQYHWTPFEYFQVNSRSKSVFLWQFMKLTILQIPITHCQALTVQPALSISCSYECSTLKVHVRFFFCAYRGFHINKLFRLPMETADDCPDLWYKKGALWMYCVLSVAFYSFQEH</sequence>
<proteinExistence type="predicted"/>
<dbReference type="EMBL" id="CM035417">
    <property type="protein sequence ID" value="KAH7422486.1"/>
    <property type="molecule type" value="Genomic_DNA"/>
</dbReference>